<dbReference type="Proteomes" id="UP000626148">
    <property type="component" value="Unassembled WGS sequence"/>
</dbReference>
<dbReference type="EMBL" id="BMXR01000003">
    <property type="protein sequence ID" value="GGX47209.1"/>
    <property type="molecule type" value="Genomic_DNA"/>
</dbReference>
<dbReference type="InterPro" id="IPR025427">
    <property type="entry name" value="DUF4160"/>
</dbReference>
<evidence type="ECO:0000313" key="2">
    <source>
        <dbReference type="Proteomes" id="UP000626148"/>
    </source>
</evidence>
<protein>
    <recommendedName>
        <fullName evidence="3">DUF4160 domain-containing protein</fullName>
    </recommendedName>
</protein>
<organism evidence="1 2">
    <name type="scientific">Saccharospirillum salsuginis</name>
    <dbReference type="NCBI Taxonomy" id="418750"/>
    <lineage>
        <taxon>Bacteria</taxon>
        <taxon>Pseudomonadati</taxon>
        <taxon>Pseudomonadota</taxon>
        <taxon>Gammaproteobacteria</taxon>
        <taxon>Oceanospirillales</taxon>
        <taxon>Saccharospirillaceae</taxon>
        <taxon>Saccharospirillum</taxon>
    </lineage>
</organism>
<sequence>MPTISEFFGILIRMYYDDHNPPHFHAYYNGQEALINIQTLEMMEGSLPRRARYLVTEWAIEHRDDLMADWEKAEKHEPLHKIEPLE</sequence>
<proteinExistence type="predicted"/>
<gene>
    <name evidence="1" type="ORF">GCM10007392_12540</name>
</gene>
<accession>A0A918K5B2</accession>
<reference evidence="1" key="1">
    <citation type="journal article" date="2014" name="Int. J. Syst. Evol. Microbiol.">
        <title>Complete genome sequence of Corynebacterium casei LMG S-19264T (=DSM 44701T), isolated from a smear-ripened cheese.</title>
        <authorList>
            <consortium name="US DOE Joint Genome Institute (JGI-PGF)"/>
            <person name="Walter F."/>
            <person name="Albersmeier A."/>
            <person name="Kalinowski J."/>
            <person name="Ruckert C."/>
        </authorList>
    </citation>
    <scope>NUCLEOTIDE SEQUENCE</scope>
    <source>
        <strain evidence="1">KCTC 22169</strain>
    </source>
</reference>
<dbReference type="RefSeq" id="WP_189607664.1">
    <property type="nucleotide sequence ID" value="NZ_BMXR01000003.1"/>
</dbReference>
<keyword evidence="2" id="KW-1185">Reference proteome</keyword>
<reference evidence="1" key="2">
    <citation type="submission" date="2020-09" db="EMBL/GenBank/DDBJ databases">
        <authorList>
            <person name="Sun Q."/>
            <person name="Kim S."/>
        </authorList>
    </citation>
    <scope>NUCLEOTIDE SEQUENCE</scope>
    <source>
        <strain evidence="1">KCTC 22169</strain>
    </source>
</reference>
<name>A0A918K5B2_9GAMM</name>
<evidence type="ECO:0000313" key="1">
    <source>
        <dbReference type="EMBL" id="GGX47209.1"/>
    </source>
</evidence>
<dbReference type="Pfam" id="PF13711">
    <property type="entry name" value="DUF4160"/>
    <property type="match status" value="1"/>
</dbReference>
<dbReference type="AlphaFoldDB" id="A0A918K5B2"/>
<comment type="caution">
    <text evidence="1">The sequence shown here is derived from an EMBL/GenBank/DDBJ whole genome shotgun (WGS) entry which is preliminary data.</text>
</comment>
<evidence type="ECO:0008006" key="3">
    <source>
        <dbReference type="Google" id="ProtNLM"/>
    </source>
</evidence>